<keyword evidence="1" id="KW-1133">Transmembrane helix</keyword>
<sequence length="350" mass="40170">MFKLMNYILSSEFMVIVTLAIFLYSFFKDSRRFRNAVFLLILLMALFVWSVKYSAAFKIATIYSIIFITTFMFLIFIIPFLLMVNSVQMLLKEGFHITSFLSIAFGIFILAGEFYLFTSLITATSNLMDHSTHLIQDFSTMLKMGFGFSVLYISLVFVAFMFYSMFIQLLPRHVDFDYVVVLGAGLIDGLRPTKLLANRLDKAIRVFNKSVSSCYIVVSGGQGSDEKVSEAEAMRTYLIDKGIKNHQIIMEDKSVNTFQNMRNSYEIIKRRGGRMRIAVVTSNFHVYRALLLCRSLDIPAIGIGAPIAFYFWPSAMIREYVALCKHYLKGYILGWFIFVGFFLTVLSVFL</sequence>
<organism evidence="3 4">
    <name type="scientific">Solobacterium moorei</name>
    <dbReference type="NCBI Taxonomy" id="102148"/>
    <lineage>
        <taxon>Bacteria</taxon>
        <taxon>Bacillati</taxon>
        <taxon>Bacillota</taxon>
        <taxon>Erysipelotrichia</taxon>
        <taxon>Erysipelotrichales</taxon>
        <taxon>Erysipelotrichaceae</taxon>
        <taxon>Solobacterium</taxon>
    </lineage>
</organism>
<dbReference type="Pfam" id="PF02698">
    <property type="entry name" value="DUF218"/>
    <property type="match status" value="1"/>
</dbReference>
<dbReference type="AlphaFoldDB" id="A0A412PH64"/>
<dbReference type="Gene3D" id="3.40.50.620">
    <property type="entry name" value="HUPs"/>
    <property type="match status" value="1"/>
</dbReference>
<feature type="transmembrane region" description="Helical" evidence="1">
    <location>
        <begin position="6"/>
        <end position="24"/>
    </location>
</feature>
<feature type="transmembrane region" description="Helical" evidence="1">
    <location>
        <begin position="332"/>
        <end position="349"/>
    </location>
</feature>
<evidence type="ECO:0000259" key="2">
    <source>
        <dbReference type="Pfam" id="PF02698"/>
    </source>
</evidence>
<comment type="caution">
    <text evidence="3">The sequence shown here is derived from an EMBL/GenBank/DDBJ whole genome shotgun (WGS) entry which is preliminary data.</text>
</comment>
<evidence type="ECO:0000313" key="3">
    <source>
        <dbReference type="EMBL" id="RGT57516.1"/>
    </source>
</evidence>
<name>A0A412PH64_9FIRM</name>
<accession>A0A412PH64</accession>
<dbReference type="PANTHER" id="PTHR30336">
    <property type="entry name" value="INNER MEMBRANE PROTEIN, PROBABLE PERMEASE"/>
    <property type="match status" value="1"/>
</dbReference>
<evidence type="ECO:0000313" key="4">
    <source>
        <dbReference type="Proteomes" id="UP000284731"/>
    </source>
</evidence>
<dbReference type="CDD" id="cd06259">
    <property type="entry name" value="YdcF-like"/>
    <property type="match status" value="1"/>
</dbReference>
<dbReference type="EMBL" id="QRWX01000001">
    <property type="protein sequence ID" value="RGT57516.1"/>
    <property type="molecule type" value="Genomic_DNA"/>
</dbReference>
<gene>
    <name evidence="3" type="ORF">DWX20_00255</name>
</gene>
<evidence type="ECO:0000256" key="1">
    <source>
        <dbReference type="SAM" id="Phobius"/>
    </source>
</evidence>
<dbReference type="InterPro" id="IPR003848">
    <property type="entry name" value="DUF218"/>
</dbReference>
<protein>
    <submittedName>
        <fullName evidence="3">YdcF family protein</fullName>
    </submittedName>
</protein>
<feature type="transmembrane region" description="Helical" evidence="1">
    <location>
        <begin position="36"/>
        <end position="55"/>
    </location>
</feature>
<dbReference type="GO" id="GO:0000270">
    <property type="term" value="P:peptidoglycan metabolic process"/>
    <property type="evidence" value="ECO:0007669"/>
    <property type="project" value="TreeGrafter"/>
</dbReference>
<keyword evidence="1" id="KW-0812">Transmembrane</keyword>
<dbReference type="PANTHER" id="PTHR30336:SF4">
    <property type="entry name" value="ENVELOPE BIOGENESIS FACTOR ELYC"/>
    <property type="match status" value="1"/>
</dbReference>
<dbReference type="InterPro" id="IPR014729">
    <property type="entry name" value="Rossmann-like_a/b/a_fold"/>
</dbReference>
<feature type="transmembrane region" description="Helical" evidence="1">
    <location>
        <begin position="95"/>
        <end position="121"/>
    </location>
</feature>
<reference evidence="3 4" key="1">
    <citation type="submission" date="2018-08" db="EMBL/GenBank/DDBJ databases">
        <title>A genome reference for cultivated species of the human gut microbiota.</title>
        <authorList>
            <person name="Zou Y."/>
            <person name="Xue W."/>
            <person name="Luo G."/>
        </authorList>
    </citation>
    <scope>NUCLEOTIDE SEQUENCE [LARGE SCALE GENOMIC DNA]</scope>
    <source>
        <strain evidence="3 4">AF18-46</strain>
    </source>
</reference>
<keyword evidence="1" id="KW-0472">Membrane</keyword>
<proteinExistence type="predicted"/>
<feature type="transmembrane region" description="Helical" evidence="1">
    <location>
        <begin position="291"/>
        <end position="312"/>
    </location>
</feature>
<feature type="domain" description="DUF218" evidence="2">
    <location>
        <begin position="177"/>
        <end position="321"/>
    </location>
</feature>
<feature type="transmembrane region" description="Helical" evidence="1">
    <location>
        <begin position="61"/>
        <end position="83"/>
    </location>
</feature>
<dbReference type="InterPro" id="IPR051599">
    <property type="entry name" value="Cell_Envelope_Assoc"/>
</dbReference>
<dbReference type="Proteomes" id="UP000284731">
    <property type="component" value="Unassembled WGS sequence"/>
</dbReference>
<dbReference type="GO" id="GO:0005886">
    <property type="term" value="C:plasma membrane"/>
    <property type="evidence" value="ECO:0007669"/>
    <property type="project" value="TreeGrafter"/>
</dbReference>
<dbReference type="GO" id="GO:0043164">
    <property type="term" value="P:Gram-negative-bacterium-type cell wall biogenesis"/>
    <property type="evidence" value="ECO:0007669"/>
    <property type="project" value="TreeGrafter"/>
</dbReference>
<feature type="transmembrane region" description="Helical" evidence="1">
    <location>
        <begin position="141"/>
        <end position="163"/>
    </location>
</feature>